<organism evidence="1 2">
    <name type="scientific">Rosa chinensis</name>
    <name type="common">China rose</name>
    <dbReference type="NCBI Taxonomy" id="74649"/>
    <lineage>
        <taxon>Eukaryota</taxon>
        <taxon>Viridiplantae</taxon>
        <taxon>Streptophyta</taxon>
        <taxon>Embryophyta</taxon>
        <taxon>Tracheophyta</taxon>
        <taxon>Spermatophyta</taxon>
        <taxon>Magnoliopsida</taxon>
        <taxon>eudicotyledons</taxon>
        <taxon>Gunneridae</taxon>
        <taxon>Pentapetalae</taxon>
        <taxon>rosids</taxon>
        <taxon>fabids</taxon>
        <taxon>Rosales</taxon>
        <taxon>Rosaceae</taxon>
        <taxon>Rosoideae</taxon>
        <taxon>Rosoideae incertae sedis</taxon>
        <taxon>Rosa</taxon>
    </lineage>
</organism>
<proteinExistence type="predicted"/>
<reference evidence="1 2" key="1">
    <citation type="journal article" date="2018" name="Nat. Genet.">
        <title>The Rosa genome provides new insights in the design of modern roses.</title>
        <authorList>
            <person name="Bendahmane M."/>
        </authorList>
    </citation>
    <scope>NUCLEOTIDE SEQUENCE [LARGE SCALE GENOMIC DNA]</scope>
    <source>
        <strain evidence="2">cv. Old Blush</strain>
    </source>
</reference>
<accession>A0A2P6Q7L6</accession>
<dbReference type="EMBL" id="PDCK01000043">
    <property type="protein sequence ID" value="PRQ30169.1"/>
    <property type="molecule type" value="Genomic_DNA"/>
</dbReference>
<protein>
    <submittedName>
        <fullName evidence="1">Uncharacterized protein</fullName>
    </submittedName>
</protein>
<dbReference type="Gramene" id="PRQ30169">
    <property type="protein sequence ID" value="PRQ30169"/>
    <property type="gene ID" value="RchiOBHm_Chr5g0021661"/>
</dbReference>
<evidence type="ECO:0000313" key="1">
    <source>
        <dbReference type="EMBL" id="PRQ30169.1"/>
    </source>
</evidence>
<keyword evidence="2" id="KW-1185">Reference proteome</keyword>
<dbReference type="Proteomes" id="UP000238479">
    <property type="component" value="Chromosome 5"/>
</dbReference>
<gene>
    <name evidence="1" type="ORF">RchiOBHm_Chr5g0021661</name>
</gene>
<comment type="caution">
    <text evidence="1">The sequence shown here is derived from an EMBL/GenBank/DDBJ whole genome shotgun (WGS) entry which is preliminary data.</text>
</comment>
<name>A0A2P6Q7L6_ROSCH</name>
<dbReference type="AlphaFoldDB" id="A0A2P6Q7L6"/>
<sequence>MPQRIAEICRICYTAQPSGRGIQIHEIWVRLVHSGGKVEARRRGTFRRRWKQGCG</sequence>
<evidence type="ECO:0000313" key="2">
    <source>
        <dbReference type="Proteomes" id="UP000238479"/>
    </source>
</evidence>